<sequence length="113" mass="13163">MFGLCGSPEKSHCAPKKAQSCAPKKVKRKESSCKAKSGKSCRPGKVTRNAFFNFLREFRVQHCEWHVTKIAVEGAKRWCSMSEAERKKFIELAKCAPKMKYRRRKHKSKRRRC</sequence>
<evidence type="ECO:0000313" key="4">
    <source>
        <dbReference type="Proteomes" id="UP001431783"/>
    </source>
</evidence>
<evidence type="ECO:0000259" key="2">
    <source>
        <dbReference type="PROSITE" id="PS50118"/>
    </source>
</evidence>
<organism evidence="3 4">
    <name type="scientific">Henosepilachna vigintioctopunctata</name>
    <dbReference type="NCBI Taxonomy" id="420089"/>
    <lineage>
        <taxon>Eukaryota</taxon>
        <taxon>Metazoa</taxon>
        <taxon>Ecdysozoa</taxon>
        <taxon>Arthropoda</taxon>
        <taxon>Hexapoda</taxon>
        <taxon>Insecta</taxon>
        <taxon>Pterygota</taxon>
        <taxon>Neoptera</taxon>
        <taxon>Endopterygota</taxon>
        <taxon>Coleoptera</taxon>
        <taxon>Polyphaga</taxon>
        <taxon>Cucujiformia</taxon>
        <taxon>Coccinelloidea</taxon>
        <taxon>Coccinellidae</taxon>
        <taxon>Epilachninae</taxon>
        <taxon>Epilachnini</taxon>
        <taxon>Henosepilachna</taxon>
    </lineage>
</organism>
<dbReference type="Gene3D" id="1.10.30.10">
    <property type="entry name" value="High mobility group box domain"/>
    <property type="match status" value="1"/>
</dbReference>
<keyword evidence="1" id="KW-0539">Nucleus</keyword>
<protein>
    <recommendedName>
        <fullName evidence="2">HMG box domain-containing protein</fullName>
    </recommendedName>
</protein>
<dbReference type="PROSITE" id="PS50118">
    <property type="entry name" value="HMG_BOX_2"/>
    <property type="match status" value="1"/>
</dbReference>
<dbReference type="AlphaFoldDB" id="A0AAW1VFV5"/>
<gene>
    <name evidence="3" type="ORF">WA026_019869</name>
</gene>
<comment type="caution">
    <text evidence="3">The sequence shown here is derived from an EMBL/GenBank/DDBJ whole genome shotgun (WGS) entry which is preliminary data.</text>
</comment>
<keyword evidence="4" id="KW-1185">Reference proteome</keyword>
<dbReference type="SMART" id="SM00398">
    <property type="entry name" value="HMG"/>
    <property type="match status" value="1"/>
</dbReference>
<dbReference type="GO" id="GO:0035092">
    <property type="term" value="P:sperm DNA condensation"/>
    <property type="evidence" value="ECO:0007669"/>
    <property type="project" value="InterPro"/>
</dbReference>
<dbReference type="InterPro" id="IPR024460">
    <property type="entry name" value="Protamine-like"/>
</dbReference>
<evidence type="ECO:0000313" key="3">
    <source>
        <dbReference type="EMBL" id="KAK9892419.1"/>
    </source>
</evidence>
<dbReference type="Pfam" id="PF06382">
    <property type="entry name" value="Protamine_like"/>
    <property type="match status" value="1"/>
</dbReference>
<dbReference type="GO" id="GO:0003677">
    <property type="term" value="F:DNA binding"/>
    <property type="evidence" value="ECO:0007669"/>
    <property type="project" value="UniProtKB-UniRule"/>
</dbReference>
<accession>A0AAW1VFV5</accession>
<feature type="DNA-binding region" description="HMG box" evidence="1">
    <location>
        <begin position="44"/>
        <end position="109"/>
    </location>
</feature>
<dbReference type="SUPFAM" id="SSF47095">
    <property type="entry name" value="HMG-box"/>
    <property type="match status" value="1"/>
</dbReference>
<feature type="domain" description="HMG box" evidence="2">
    <location>
        <begin position="44"/>
        <end position="109"/>
    </location>
</feature>
<dbReference type="Proteomes" id="UP001431783">
    <property type="component" value="Unassembled WGS sequence"/>
</dbReference>
<dbReference type="CDD" id="cd00084">
    <property type="entry name" value="HMG-box_SF"/>
    <property type="match status" value="1"/>
</dbReference>
<reference evidence="3 4" key="1">
    <citation type="submission" date="2023-03" db="EMBL/GenBank/DDBJ databases">
        <title>Genome insight into feeding habits of ladybird beetles.</title>
        <authorList>
            <person name="Li H.-S."/>
            <person name="Huang Y.-H."/>
            <person name="Pang H."/>
        </authorList>
    </citation>
    <scope>NUCLEOTIDE SEQUENCE [LARGE SCALE GENOMIC DNA]</scope>
    <source>
        <strain evidence="3">SYSU_2023b</strain>
        <tissue evidence="3">Whole body</tissue>
    </source>
</reference>
<dbReference type="InterPro" id="IPR036910">
    <property type="entry name" value="HMG_box_dom_sf"/>
</dbReference>
<dbReference type="EMBL" id="JARQZJ010000134">
    <property type="protein sequence ID" value="KAK9892419.1"/>
    <property type="molecule type" value="Genomic_DNA"/>
</dbReference>
<dbReference type="InterPro" id="IPR009071">
    <property type="entry name" value="HMG_box_dom"/>
</dbReference>
<evidence type="ECO:0000256" key="1">
    <source>
        <dbReference type="PROSITE-ProRule" id="PRU00267"/>
    </source>
</evidence>
<name>A0AAW1VFV5_9CUCU</name>
<dbReference type="GO" id="GO:0005634">
    <property type="term" value="C:nucleus"/>
    <property type="evidence" value="ECO:0007669"/>
    <property type="project" value="UniProtKB-UniRule"/>
</dbReference>
<proteinExistence type="predicted"/>
<keyword evidence="1" id="KW-0238">DNA-binding</keyword>